<feature type="binding site" evidence="13">
    <location>
        <position position="178"/>
    </location>
    <ligand>
        <name>Zn(2+)</name>
        <dbReference type="ChEBI" id="CHEBI:29105"/>
        <note>catalytic</note>
    </ligand>
</feature>
<dbReference type="SUPFAM" id="SSF55486">
    <property type="entry name" value="Metalloproteases ('zincins'), catalytic domain"/>
    <property type="match status" value="1"/>
</dbReference>
<evidence type="ECO:0000313" key="18">
    <source>
        <dbReference type="WBParaSite" id="MBELARI_LOCUS11202"/>
    </source>
</evidence>
<evidence type="ECO:0000256" key="14">
    <source>
        <dbReference type="RuleBase" id="RU361183"/>
    </source>
</evidence>
<sequence length="353" mass="40361">MKDLDRLLPLAAALFLICSSSVILSESESEPEVAFLSDEDFINADRLAKDEIEKKEMIPIEAVNGYRSDIRGPWAERVRHKRNGVSRVAKLWPNARIPYAISPHYSTHERALLARAVKAYHEKTCIRFVPRAGGEADYLFIGKVDGCFSEVGRTSGVQVLSLDNGCMEYATIIHEMMHVVGFYHEHERWDRDNFIDIIWQNIDRAALDQFGKVDLSKTSYYGQSYDYKSILHYDSLAFSKNGFPTMLPKQKAATIGNAKDFSEVDLAKINRMYGCLQSKEISAPFARARSSPFFHPPHKDSEHFDSLELEPVKKITQICEDKITVCWWTADRCRVPAIHHMMRALCPKTCRFC</sequence>
<evidence type="ECO:0000256" key="3">
    <source>
        <dbReference type="ARBA" id="ARBA00022525"/>
    </source>
</evidence>
<dbReference type="AlphaFoldDB" id="A0AAF3J201"/>
<comment type="subcellular location">
    <subcellularLocation>
        <location evidence="2">Secreted</location>
    </subcellularLocation>
</comment>
<feature type="disulfide bond" evidence="12">
    <location>
        <begin position="319"/>
        <end position="353"/>
    </location>
</feature>
<evidence type="ECO:0000313" key="17">
    <source>
        <dbReference type="Proteomes" id="UP000887575"/>
    </source>
</evidence>
<feature type="signal peptide" evidence="14">
    <location>
        <begin position="1"/>
        <end position="25"/>
    </location>
</feature>
<dbReference type="SMART" id="SM00235">
    <property type="entry name" value="ZnMc"/>
    <property type="match status" value="1"/>
</dbReference>
<evidence type="ECO:0000256" key="4">
    <source>
        <dbReference type="ARBA" id="ARBA00022670"/>
    </source>
</evidence>
<name>A0AAF3J201_9BILA</name>
<evidence type="ECO:0000256" key="11">
    <source>
        <dbReference type="ARBA" id="ARBA00023157"/>
    </source>
</evidence>
<evidence type="ECO:0000256" key="8">
    <source>
        <dbReference type="ARBA" id="ARBA00022833"/>
    </source>
</evidence>
<dbReference type="GO" id="GO:0006508">
    <property type="term" value="P:proteolysis"/>
    <property type="evidence" value="ECO:0007669"/>
    <property type="project" value="UniProtKB-KW"/>
</dbReference>
<comment type="caution">
    <text evidence="12">Lacks conserved residue(s) required for the propagation of feature annotation.</text>
</comment>
<reference evidence="18" key="1">
    <citation type="submission" date="2024-02" db="UniProtKB">
        <authorList>
            <consortium name="WormBaseParasite"/>
        </authorList>
    </citation>
    <scope>IDENTIFICATION</scope>
</reference>
<dbReference type="Gene3D" id="3.40.390.10">
    <property type="entry name" value="Collagenase (Catalytic Domain)"/>
    <property type="match status" value="1"/>
</dbReference>
<evidence type="ECO:0000256" key="9">
    <source>
        <dbReference type="ARBA" id="ARBA00023049"/>
    </source>
</evidence>
<dbReference type="PROSITE" id="PS51670">
    <property type="entry name" value="SHKT"/>
    <property type="match status" value="1"/>
</dbReference>
<dbReference type="GO" id="GO:0004222">
    <property type="term" value="F:metalloendopeptidase activity"/>
    <property type="evidence" value="ECO:0007669"/>
    <property type="project" value="UniProtKB-UniRule"/>
</dbReference>
<keyword evidence="17" id="KW-1185">Reference proteome</keyword>
<dbReference type="InterPro" id="IPR001506">
    <property type="entry name" value="Peptidase_M12A"/>
</dbReference>
<dbReference type="PANTHER" id="PTHR10127">
    <property type="entry name" value="DISCOIDIN, CUB, EGF, LAMININ , AND ZINC METALLOPROTEASE DOMAIN CONTAINING"/>
    <property type="match status" value="1"/>
</dbReference>
<comment type="cofactor">
    <cofactor evidence="13 14">
        <name>Zn(2+)</name>
        <dbReference type="ChEBI" id="CHEBI:29105"/>
    </cofactor>
    <text evidence="13 14">Binds 1 zinc ion per subunit.</text>
</comment>
<evidence type="ECO:0000256" key="5">
    <source>
        <dbReference type="ARBA" id="ARBA00022723"/>
    </source>
</evidence>
<protein>
    <recommendedName>
        <fullName evidence="14">Metalloendopeptidase</fullName>
        <ecNumber evidence="14">3.4.24.-</ecNumber>
    </recommendedName>
</protein>
<dbReference type="GO" id="GO:0008270">
    <property type="term" value="F:zinc ion binding"/>
    <property type="evidence" value="ECO:0007669"/>
    <property type="project" value="UniProtKB-UniRule"/>
</dbReference>
<dbReference type="EC" id="3.4.24.-" evidence="14"/>
<keyword evidence="4 13" id="KW-0645">Protease</keyword>
<keyword evidence="7 13" id="KW-0378">Hydrolase</keyword>
<dbReference type="InterPro" id="IPR003582">
    <property type="entry name" value="ShKT_dom"/>
</dbReference>
<dbReference type="Proteomes" id="UP000887575">
    <property type="component" value="Unassembled WGS sequence"/>
</dbReference>
<dbReference type="Pfam" id="PF01549">
    <property type="entry name" value="ShK"/>
    <property type="match status" value="1"/>
</dbReference>
<proteinExistence type="predicted"/>
<dbReference type="InterPro" id="IPR024079">
    <property type="entry name" value="MetalloPept_cat_dom_sf"/>
</dbReference>
<evidence type="ECO:0000256" key="10">
    <source>
        <dbReference type="ARBA" id="ARBA00023145"/>
    </source>
</evidence>
<evidence type="ECO:0000259" key="15">
    <source>
        <dbReference type="PROSITE" id="PS51670"/>
    </source>
</evidence>
<dbReference type="PANTHER" id="PTHR10127:SF827">
    <property type="entry name" value="ZINC METALLOPROTEINASE NAS-7"/>
    <property type="match status" value="1"/>
</dbReference>
<dbReference type="Gene3D" id="1.10.10.1940">
    <property type="match status" value="1"/>
</dbReference>
<dbReference type="WBParaSite" id="MBELARI_LOCUS11202">
    <property type="protein sequence ID" value="MBELARI_LOCUS11202"/>
    <property type="gene ID" value="MBELARI_LOCUS11202"/>
</dbReference>
<dbReference type="InterPro" id="IPR006026">
    <property type="entry name" value="Peptidase_Metallo"/>
</dbReference>
<comment type="function">
    <text evidence="1">Metalloprotease.</text>
</comment>
<dbReference type="FunFam" id="3.40.390.10:FF:000045">
    <property type="entry name" value="Metalloendopeptidase"/>
    <property type="match status" value="1"/>
</dbReference>
<evidence type="ECO:0000256" key="7">
    <source>
        <dbReference type="ARBA" id="ARBA00022801"/>
    </source>
</evidence>
<keyword evidence="5 13" id="KW-0479">Metal-binding</keyword>
<dbReference type="PRINTS" id="PR00480">
    <property type="entry name" value="ASTACIN"/>
</dbReference>
<feature type="binding site" evidence="13">
    <location>
        <position position="174"/>
    </location>
    <ligand>
        <name>Zn(2+)</name>
        <dbReference type="ChEBI" id="CHEBI:29105"/>
        <note>catalytic</note>
    </ligand>
</feature>
<dbReference type="GO" id="GO:0005576">
    <property type="term" value="C:extracellular region"/>
    <property type="evidence" value="ECO:0007669"/>
    <property type="project" value="UniProtKB-SubCell"/>
</dbReference>
<keyword evidence="3" id="KW-0964">Secreted</keyword>
<keyword evidence="8 13" id="KW-0862">Zinc</keyword>
<feature type="active site" evidence="13">
    <location>
        <position position="175"/>
    </location>
</feature>
<feature type="chain" id="PRO_5041781315" description="Metalloendopeptidase" evidence="14">
    <location>
        <begin position="26"/>
        <end position="353"/>
    </location>
</feature>
<evidence type="ECO:0000256" key="2">
    <source>
        <dbReference type="ARBA" id="ARBA00004613"/>
    </source>
</evidence>
<feature type="domain" description="Peptidase M12A" evidence="16">
    <location>
        <begin position="83"/>
        <end position="276"/>
    </location>
</feature>
<keyword evidence="10" id="KW-0865">Zymogen</keyword>
<dbReference type="CDD" id="cd04280">
    <property type="entry name" value="ZnMc_astacin_like"/>
    <property type="match status" value="1"/>
</dbReference>
<evidence type="ECO:0000256" key="6">
    <source>
        <dbReference type="ARBA" id="ARBA00022729"/>
    </source>
</evidence>
<evidence type="ECO:0000256" key="12">
    <source>
        <dbReference type="PROSITE-ProRule" id="PRU01005"/>
    </source>
</evidence>
<dbReference type="PROSITE" id="PS51864">
    <property type="entry name" value="ASTACIN"/>
    <property type="match status" value="1"/>
</dbReference>
<feature type="domain" description="ShKT" evidence="15">
    <location>
        <begin position="319"/>
        <end position="353"/>
    </location>
</feature>
<dbReference type="InterPro" id="IPR034035">
    <property type="entry name" value="Astacin-like_dom"/>
</dbReference>
<accession>A0AAF3J201</accession>
<dbReference type="Pfam" id="PF01400">
    <property type="entry name" value="Astacin"/>
    <property type="match status" value="1"/>
</dbReference>
<evidence type="ECO:0000259" key="16">
    <source>
        <dbReference type="PROSITE" id="PS51864"/>
    </source>
</evidence>
<organism evidence="17 18">
    <name type="scientific">Mesorhabditis belari</name>
    <dbReference type="NCBI Taxonomy" id="2138241"/>
    <lineage>
        <taxon>Eukaryota</taxon>
        <taxon>Metazoa</taxon>
        <taxon>Ecdysozoa</taxon>
        <taxon>Nematoda</taxon>
        <taxon>Chromadorea</taxon>
        <taxon>Rhabditida</taxon>
        <taxon>Rhabditina</taxon>
        <taxon>Rhabditomorpha</taxon>
        <taxon>Rhabditoidea</taxon>
        <taxon>Rhabditidae</taxon>
        <taxon>Mesorhabditinae</taxon>
        <taxon>Mesorhabditis</taxon>
    </lineage>
</organism>
<feature type="binding site" evidence="13">
    <location>
        <position position="184"/>
    </location>
    <ligand>
        <name>Zn(2+)</name>
        <dbReference type="ChEBI" id="CHEBI:29105"/>
        <note>catalytic</note>
    </ligand>
</feature>
<keyword evidence="9 13" id="KW-0482">Metalloprotease</keyword>
<evidence type="ECO:0000256" key="1">
    <source>
        <dbReference type="ARBA" id="ARBA00002657"/>
    </source>
</evidence>
<keyword evidence="6 14" id="KW-0732">Signal</keyword>
<evidence type="ECO:0000256" key="13">
    <source>
        <dbReference type="PROSITE-ProRule" id="PRU01211"/>
    </source>
</evidence>
<keyword evidence="11 12" id="KW-1015">Disulfide bond</keyword>